<dbReference type="Proteomes" id="UP001185706">
    <property type="component" value="Unassembled WGS sequence"/>
</dbReference>
<dbReference type="InterPro" id="IPR053738">
    <property type="entry name" value="Lambda_capsid_assembly"/>
</dbReference>
<dbReference type="AlphaFoldDB" id="A0AAE4SZP0"/>
<gene>
    <name evidence="1" type="ORF">RAE03_10625</name>
</gene>
<evidence type="ECO:0000313" key="1">
    <source>
        <dbReference type="EMBL" id="MDV2420217.1"/>
    </source>
</evidence>
<dbReference type="EMBL" id="JAVBIB010000019">
    <property type="protein sequence ID" value="MDV2420217.1"/>
    <property type="molecule type" value="Genomic_DNA"/>
</dbReference>
<name>A0AAE4SZP0_9CORY</name>
<reference evidence="1" key="1">
    <citation type="submission" date="2023-08" db="EMBL/GenBank/DDBJ databases">
        <title>Genomic characterization of the C. tuberculostearicum species complex, a ubiquitous member of the human skin microbiome.</title>
        <authorList>
            <person name="Ahmed N."/>
            <person name="Deming C."/>
            <person name="Conlan S."/>
            <person name="Segre J."/>
        </authorList>
    </citation>
    <scope>NUCLEOTIDE SEQUENCE</scope>
    <source>
        <strain evidence="1">CTNIH22</strain>
    </source>
</reference>
<accession>A0AAE4SZP0</accession>
<evidence type="ECO:0000313" key="2">
    <source>
        <dbReference type="Proteomes" id="UP001185706"/>
    </source>
</evidence>
<comment type="caution">
    <text evidence="1">The sequence shown here is derived from an EMBL/GenBank/DDBJ whole genome shotgun (WGS) entry which is preliminary data.</text>
</comment>
<dbReference type="InterPro" id="IPR005564">
    <property type="entry name" value="Major_capsid_GpE"/>
</dbReference>
<dbReference type="Pfam" id="PF03864">
    <property type="entry name" value="Phage_cap_E"/>
    <property type="match status" value="1"/>
</dbReference>
<organism evidence="1 2">
    <name type="scientific">Corynebacterium tuberculostearicum</name>
    <dbReference type="NCBI Taxonomy" id="38304"/>
    <lineage>
        <taxon>Bacteria</taxon>
        <taxon>Bacillati</taxon>
        <taxon>Actinomycetota</taxon>
        <taxon>Actinomycetes</taxon>
        <taxon>Mycobacteriales</taxon>
        <taxon>Corynebacteriaceae</taxon>
        <taxon>Corynebacterium</taxon>
    </lineage>
</organism>
<sequence>MALYNDLISASELTVFARRTQQDINAQSVSLAQFFPDTLTDSDVARYTIANGGLVPAAEYRSYDAESTIGGPRGGRQVALQLPPVSQKNRVGELDQIRSRAGNEQAELKVGQVAADTTTAVLNRIEAMRGSVLETGRATINENGFYADEDLGRKADMTTQAANQWDAAEGAPLDDLLAWAEKYEDENGALPGTILASNKVISAFQRNKQVRDAVGGTAVRNVVSIEELNSVLASYDLPGFTRFRRRVNIGGATKDVLSPDKVFFLPAAGTNELGQTVFGTTAEANAPEYGIAAPDAPGLIAGMNIEFDPYAYWVRVNGIALPVMTNPNASMVAQVLNFAA</sequence>
<proteinExistence type="predicted"/>
<dbReference type="Gene3D" id="3.90.1690.10">
    <property type="entry name" value="phage-related protein like domain"/>
    <property type="match status" value="1"/>
</dbReference>
<protein>
    <submittedName>
        <fullName evidence="1">Major capsid protein</fullName>
    </submittedName>
</protein>
<dbReference type="RefSeq" id="WP_316993808.1">
    <property type="nucleotide sequence ID" value="NZ_JAVBIB010000019.1"/>
</dbReference>